<reference evidence="1" key="1">
    <citation type="submission" date="2020-07" db="EMBL/GenBank/DDBJ databases">
        <title>Huge and variable diversity of episymbiotic CPR bacteria and DPANN archaea in groundwater ecosystems.</title>
        <authorList>
            <person name="He C.Y."/>
            <person name="Keren R."/>
            <person name="Whittaker M."/>
            <person name="Farag I.F."/>
            <person name="Doudna J."/>
            <person name="Cate J.H.D."/>
            <person name="Banfield J.F."/>
        </authorList>
    </citation>
    <scope>NUCLEOTIDE SEQUENCE</scope>
    <source>
        <strain evidence="1">NC_groundwater_1664_Pr3_B-0.1um_52_9</strain>
    </source>
</reference>
<name>A0A9D6V2K2_9BACT</name>
<gene>
    <name evidence="1" type="ORF">HY912_08950</name>
</gene>
<protein>
    <recommendedName>
        <fullName evidence="3">Tetratricopeptide repeat protein</fullName>
    </recommendedName>
</protein>
<evidence type="ECO:0000313" key="2">
    <source>
        <dbReference type="Proteomes" id="UP000807825"/>
    </source>
</evidence>
<evidence type="ECO:0000313" key="1">
    <source>
        <dbReference type="EMBL" id="MBI5249609.1"/>
    </source>
</evidence>
<dbReference type="Gene3D" id="1.25.40.10">
    <property type="entry name" value="Tetratricopeptide repeat domain"/>
    <property type="match status" value="1"/>
</dbReference>
<sequence length="238" mass="26872">MTKTFLSKRSSAGVALMTDAIDHARKGLKHAEKQHGQAPKEVAEPVLILGFLYYLIGDYGKAEPLLLRYVAMAKEHFGQNTRETLEGLGLLFQIYVDLNRMADIVPVANEANAVSKALHSWPHPPLVEALLFRAEAVQNDNKAGSAQRPFAFAFMSLCWSIFGSFDRNPDSAPVLDHLRRFLKSYGIGEEEWEWIVRHARLNRNDFVGLLSILLHHTGLAPVRLEPVLRRNPRIIEVR</sequence>
<proteinExistence type="predicted"/>
<dbReference type="Proteomes" id="UP000807825">
    <property type="component" value="Unassembled WGS sequence"/>
</dbReference>
<dbReference type="EMBL" id="JACRDE010000241">
    <property type="protein sequence ID" value="MBI5249609.1"/>
    <property type="molecule type" value="Genomic_DNA"/>
</dbReference>
<organism evidence="1 2">
    <name type="scientific">Desulfomonile tiedjei</name>
    <dbReference type="NCBI Taxonomy" id="2358"/>
    <lineage>
        <taxon>Bacteria</taxon>
        <taxon>Pseudomonadati</taxon>
        <taxon>Thermodesulfobacteriota</taxon>
        <taxon>Desulfomonilia</taxon>
        <taxon>Desulfomonilales</taxon>
        <taxon>Desulfomonilaceae</taxon>
        <taxon>Desulfomonile</taxon>
    </lineage>
</organism>
<dbReference type="SUPFAM" id="SSF48452">
    <property type="entry name" value="TPR-like"/>
    <property type="match status" value="1"/>
</dbReference>
<evidence type="ECO:0008006" key="3">
    <source>
        <dbReference type="Google" id="ProtNLM"/>
    </source>
</evidence>
<accession>A0A9D6V2K2</accession>
<comment type="caution">
    <text evidence="1">The sequence shown here is derived from an EMBL/GenBank/DDBJ whole genome shotgun (WGS) entry which is preliminary data.</text>
</comment>
<dbReference type="InterPro" id="IPR011990">
    <property type="entry name" value="TPR-like_helical_dom_sf"/>
</dbReference>
<dbReference type="AlphaFoldDB" id="A0A9D6V2K2"/>